<sequence length="569" mass="63548">MQSSRITVHLPTRDLRDAGLERTQQSSASEDRDIWADFTTLVEDEGTQQEPSIPDHTTSASHIPNDFISSAAQGSQDFAANKSFNPKSYEIASLIPATATGENDSMAACVGNPDADTSTVEITTSSYTGVSRHTAAQAPLRSIGTGFEAAPYIDQSFDSAVPAASDSSSAYLPLETTPATDITSVASKMYEHNAVELKRNCQSCGGDLFACKRGKPSDALKSEYQEQLLWIMRQLDLNPHTAEKWAIFSPRYHDHSALKIKNLLHRRTDAVNVTNFIFRCCQFILEEIHTDSCPYIRAQLRIHNYTDNTKAKRDLGRCYEAIRSLNLSSLTWGHRAGPRLSIETSKLLSDQAHTAYTISTSSDHFSERMSDERWGDLSKNPGKRSYGHMSTNTTSEATDTSKVVKTASVSEQQCGGKLLSCNFTKDREIAPLKEEHAKLLYWLLGTLDMSLKPNRQWHLFNKEYRSSQRSSIAALSSILDSSENQKLLSYFIVWCLKHISYVHHNGGCPYLAEICQAHDIRTSIRTPRNETCIDTTYEKLVILEEELWLKGPPPIGPRAQDYKMPPDGF</sequence>
<proteinExistence type="predicted"/>
<feature type="region of interest" description="Disordered" evidence="1">
    <location>
        <begin position="367"/>
        <end position="399"/>
    </location>
</feature>
<feature type="region of interest" description="Disordered" evidence="1">
    <location>
        <begin position="44"/>
        <end position="64"/>
    </location>
</feature>
<name>A0A8K0JLE8_9TREE</name>
<feature type="compositionally biased region" description="Basic and acidic residues" evidence="1">
    <location>
        <begin position="367"/>
        <end position="376"/>
    </location>
</feature>
<dbReference type="AlphaFoldDB" id="A0A8K0JLE8"/>
<dbReference type="Proteomes" id="UP000812966">
    <property type="component" value="Unassembled WGS sequence"/>
</dbReference>
<organism evidence="2 3">
    <name type="scientific">Filobasidium floriforme</name>
    <dbReference type="NCBI Taxonomy" id="5210"/>
    <lineage>
        <taxon>Eukaryota</taxon>
        <taxon>Fungi</taxon>
        <taxon>Dikarya</taxon>
        <taxon>Basidiomycota</taxon>
        <taxon>Agaricomycotina</taxon>
        <taxon>Tremellomycetes</taxon>
        <taxon>Filobasidiales</taxon>
        <taxon>Filobasidiaceae</taxon>
        <taxon>Filobasidium</taxon>
    </lineage>
</organism>
<feature type="compositionally biased region" description="Polar residues" evidence="1">
    <location>
        <begin position="48"/>
        <end position="64"/>
    </location>
</feature>
<evidence type="ECO:0000256" key="1">
    <source>
        <dbReference type="SAM" id="MobiDB-lite"/>
    </source>
</evidence>
<gene>
    <name evidence="2" type="ORF">FFLO_05994</name>
</gene>
<protein>
    <submittedName>
        <fullName evidence="2">Uncharacterized protein</fullName>
    </submittedName>
</protein>
<feature type="compositionally biased region" description="Polar residues" evidence="1">
    <location>
        <begin position="388"/>
        <end position="399"/>
    </location>
</feature>
<keyword evidence="3" id="KW-1185">Reference proteome</keyword>
<reference evidence="2" key="1">
    <citation type="submission" date="2020-04" db="EMBL/GenBank/DDBJ databases">
        <title>Analysis of mating type loci in Filobasidium floriforme.</title>
        <authorList>
            <person name="Nowrousian M."/>
        </authorList>
    </citation>
    <scope>NUCLEOTIDE SEQUENCE</scope>
    <source>
        <strain evidence="2">CBS 6242</strain>
    </source>
</reference>
<evidence type="ECO:0000313" key="2">
    <source>
        <dbReference type="EMBL" id="KAG7528699.1"/>
    </source>
</evidence>
<accession>A0A8K0JLE8</accession>
<evidence type="ECO:0000313" key="3">
    <source>
        <dbReference type="Proteomes" id="UP000812966"/>
    </source>
</evidence>
<dbReference type="EMBL" id="JABELV010000171">
    <property type="protein sequence ID" value="KAG7528699.1"/>
    <property type="molecule type" value="Genomic_DNA"/>
</dbReference>
<comment type="caution">
    <text evidence="2">The sequence shown here is derived from an EMBL/GenBank/DDBJ whole genome shotgun (WGS) entry which is preliminary data.</text>
</comment>